<dbReference type="InterPro" id="IPR000644">
    <property type="entry name" value="CBS_dom"/>
</dbReference>
<keyword evidence="1 2" id="KW-0129">CBS domain</keyword>
<gene>
    <name evidence="4" type="ORF">SAMN02745912_03028</name>
</gene>
<name>A0A1M6RNZ5_PARC5</name>
<dbReference type="PANTHER" id="PTHR43080">
    <property type="entry name" value="CBS DOMAIN-CONTAINING PROTEIN CBSX3, MITOCHONDRIAL"/>
    <property type="match status" value="1"/>
</dbReference>
<dbReference type="AlphaFoldDB" id="A0A1M6RNZ5"/>
<dbReference type="Pfam" id="PF00571">
    <property type="entry name" value="CBS"/>
    <property type="match status" value="2"/>
</dbReference>
<feature type="domain" description="CBS" evidence="3">
    <location>
        <begin position="97"/>
        <end position="153"/>
    </location>
</feature>
<evidence type="ECO:0000313" key="5">
    <source>
        <dbReference type="Proteomes" id="UP000184465"/>
    </source>
</evidence>
<reference evidence="4 5" key="1">
    <citation type="submission" date="2016-11" db="EMBL/GenBank/DDBJ databases">
        <authorList>
            <person name="Jaros S."/>
            <person name="Januszkiewicz K."/>
            <person name="Wedrychowicz H."/>
        </authorList>
    </citation>
    <scope>NUCLEOTIDE SEQUENCE [LARGE SCALE GENOMIC DNA]</scope>
    <source>
        <strain evidence="4 5">DSM 15212</strain>
    </source>
</reference>
<feature type="domain" description="CBS" evidence="3">
    <location>
        <begin position="7"/>
        <end position="65"/>
    </location>
</feature>
<sequence length="153" mass="17062">MIAKNVMNRNVVSIKPDDTLKDAVALMVKHSISGLPVIDENKNIIGIISQSDVLRHGKKPFILETVDLLEIFLYEQEPENYEKELKIALNMKIKDVMTKNIIAVSENTPVGKIAHLMIENEINRVPVIKQGKLVGIIGREDIIKAIAEVGEKA</sequence>
<evidence type="ECO:0000256" key="2">
    <source>
        <dbReference type="PROSITE-ProRule" id="PRU00703"/>
    </source>
</evidence>
<organism evidence="4 5">
    <name type="scientific">Paramaledivibacter caminithermalis (strain DSM 15212 / CIP 107654 / DViRD3)</name>
    <name type="common">Clostridium caminithermale</name>
    <dbReference type="NCBI Taxonomy" id="1121301"/>
    <lineage>
        <taxon>Bacteria</taxon>
        <taxon>Bacillati</taxon>
        <taxon>Bacillota</taxon>
        <taxon>Clostridia</taxon>
        <taxon>Peptostreptococcales</taxon>
        <taxon>Caminicellaceae</taxon>
        <taxon>Paramaledivibacter</taxon>
    </lineage>
</organism>
<dbReference type="Gene3D" id="3.10.580.10">
    <property type="entry name" value="CBS-domain"/>
    <property type="match status" value="1"/>
</dbReference>
<accession>A0A1M6RNZ5</accession>
<evidence type="ECO:0000256" key="1">
    <source>
        <dbReference type="ARBA" id="ARBA00023122"/>
    </source>
</evidence>
<dbReference type="EMBL" id="FRAG01000049">
    <property type="protein sequence ID" value="SHK34173.1"/>
    <property type="molecule type" value="Genomic_DNA"/>
</dbReference>
<keyword evidence="5" id="KW-1185">Reference proteome</keyword>
<dbReference type="PANTHER" id="PTHR43080:SF2">
    <property type="entry name" value="CBS DOMAIN-CONTAINING PROTEIN"/>
    <property type="match status" value="1"/>
</dbReference>
<dbReference type="CDD" id="cd04586">
    <property type="entry name" value="CBS_pair_BON_assoc"/>
    <property type="match status" value="1"/>
</dbReference>
<protein>
    <submittedName>
        <fullName evidence="4">CBS domain-containing protein</fullName>
    </submittedName>
</protein>
<dbReference type="RefSeq" id="WP_073151879.1">
    <property type="nucleotide sequence ID" value="NZ_FRAG01000049.1"/>
</dbReference>
<dbReference type="InterPro" id="IPR046342">
    <property type="entry name" value="CBS_dom_sf"/>
</dbReference>
<dbReference type="SMART" id="SM00116">
    <property type="entry name" value="CBS"/>
    <property type="match status" value="2"/>
</dbReference>
<evidence type="ECO:0000313" key="4">
    <source>
        <dbReference type="EMBL" id="SHK34173.1"/>
    </source>
</evidence>
<dbReference type="STRING" id="1121301.SAMN02745912_03028"/>
<proteinExistence type="predicted"/>
<dbReference type="OrthoDB" id="9790355at2"/>
<dbReference type="SUPFAM" id="SSF54631">
    <property type="entry name" value="CBS-domain pair"/>
    <property type="match status" value="1"/>
</dbReference>
<evidence type="ECO:0000259" key="3">
    <source>
        <dbReference type="PROSITE" id="PS51371"/>
    </source>
</evidence>
<dbReference type="Proteomes" id="UP000184465">
    <property type="component" value="Unassembled WGS sequence"/>
</dbReference>
<dbReference type="PROSITE" id="PS51371">
    <property type="entry name" value="CBS"/>
    <property type="match status" value="2"/>
</dbReference>
<dbReference type="InterPro" id="IPR051257">
    <property type="entry name" value="Diverse_CBS-Domain"/>
</dbReference>